<feature type="compositionally biased region" description="Basic and acidic residues" evidence="1">
    <location>
        <begin position="1"/>
        <end position="11"/>
    </location>
</feature>
<organism evidence="2 3">
    <name type="scientific">Ovis aries</name>
    <name type="common">Sheep</name>
    <dbReference type="NCBI Taxonomy" id="9940"/>
    <lineage>
        <taxon>Eukaryota</taxon>
        <taxon>Metazoa</taxon>
        <taxon>Chordata</taxon>
        <taxon>Craniata</taxon>
        <taxon>Vertebrata</taxon>
        <taxon>Euteleostomi</taxon>
        <taxon>Mammalia</taxon>
        <taxon>Eutheria</taxon>
        <taxon>Laurasiatheria</taxon>
        <taxon>Artiodactyla</taxon>
        <taxon>Ruminantia</taxon>
        <taxon>Pecora</taxon>
        <taxon>Bovidae</taxon>
        <taxon>Caprinae</taxon>
        <taxon>Ovis</taxon>
    </lineage>
</organism>
<protein>
    <submittedName>
        <fullName evidence="2">Uncharacterized protein</fullName>
    </submittedName>
</protein>
<accession>A0A836D4G4</accession>
<sequence>MRAKPRSERTVGRKRKAYDKPQRGMQGDRNPHPRTLRIVIDAFIHPEQIVQRTPTLCQQGILSGDFVAVQSPPRQRLPAAGAYSCFQFTELHQHERDHAPSIPTQTPYTPLHPIGS</sequence>
<feature type="region of interest" description="Disordered" evidence="1">
    <location>
        <begin position="96"/>
        <end position="116"/>
    </location>
</feature>
<name>A0A836D4G4_SHEEP</name>
<feature type="region of interest" description="Disordered" evidence="1">
    <location>
        <begin position="1"/>
        <end position="34"/>
    </location>
</feature>
<proteinExistence type="predicted"/>
<gene>
    <name evidence="2" type="ORF">JEQ12_015060</name>
</gene>
<evidence type="ECO:0000313" key="3">
    <source>
        <dbReference type="Proteomes" id="UP000664991"/>
    </source>
</evidence>
<dbReference type="EMBL" id="JAEMGP010000003">
    <property type="protein sequence ID" value="KAG5212631.1"/>
    <property type="molecule type" value="Genomic_DNA"/>
</dbReference>
<dbReference type="Proteomes" id="UP000664991">
    <property type="component" value="Unassembled WGS sequence"/>
</dbReference>
<comment type="caution">
    <text evidence="2">The sequence shown here is derived from an EMBL/GenBank/DDBJ whole genome shotgun (WGS) entry which is preliminary data.</text>
</comment>
<dbReference type="AlphaFoldDB" id="A0A836D4G4"/>
<evidence type="ECO:0000256" key="1">
    <source>
        <dbReference type="SAM" id="MobiDB-lite"/>
    </source>
</evidence>
<reference evidence="2 3" key="1">
    <citation type="submission" date="2020-12" db="EMBL/GenBank/DDBJ databases">
        <title>De novo assembly of Tibetan sheep genome.</title>
        <authorList>
            <person name="Li X."/>
        </authorList>
    </citation>
    <scope>NUCLEOTIDE SEQUENCE [LARGE SCALE GENOMIC DNA]</scope>
    <source>
        <tissue evidence="2">Heart</tissue>
    </source>
</reference>
<evidence type="ECO:0000313" key="2">
    <source>
        <dbReference type="EMBL" id="KAG5212631.1"/>
    </source>
</evidence>